<dbReference type="Gene3D" id="3.40.50.300">
    <property type="entry name" value="P-loop containing nucleotide triphosphate hydrolases"/>
    <property type="match status" value="2"/>
</dbReference>
<feature type="coiled-coil region" evidence="1">
    <location>
        <begin position="523"/>
        <end position="655"/>
    </location>
</feature>
<evidence type="ECO:0000256" key="1">
    <source>
        <dbReference type="SAM" id="Coils"/>
    </source>
</evidence>
<evidence type="ECO:0000313" key="3">
    <source>
        <dbReference type="EMBL" id="QNO15793.1"/>
    </source>
</evidence>
<evidence type="ECO:0000313" key="4">
    <source>
        <dbReference type="Proteomes" id="UP000516160"/>
    </source>
</evidence>
<dbReference type="PANTHER" id="PTHR41259">
    <property type="entry name" value="DOUBLE-STRAND BREAK REPAIR RAD50 ATPASE, PUTATIVE-RELATED"/>
    <property type="match status" value="1"/>
</dbReference>
<sequence>MLIKSYQCSQFGGLKNKRIDLTSGLNVILGPNEAGKSTMVEGIYSTIFKQHKLKNNLSTDKEFKNRFMPKPSGDFIDGSLSIDMDGKEFEINKAWGSISQVKMTLPDGSIIQDDKTIDEELGKILSFGEKTYGNIIFSKQQDLKKAINLILEDSETTYDISALLRKVVMELDGISIEKLQDKIQTQYDDLYKRWNVESDRPENPNQQYKVGLGEIIKQYYQLTNKKQEIARCKSIEQQLDQVRTQLKNIEEKRKIINQQVETYSKIELEVNKRAAIEPKLIHIRENEVKAKEIASNWPKAEVKIEILEEELLGTQKNIEKLNMDLANANKLKEKDRLTKIITKVEKNHEEIRELKDKVSAIATITKTQIKTLEGLKQTIDSSETAIKAGKMQGKIILQNTNIWVTKDFDDKEQIINDTNITANGYIKIEMEDKVAIEIQSGEFDFQELKENLTQAQQRLKENLDSLNVASIEEGKLNLEKLEKYTREIESLKKETLSILDGKTYEDLKAALEELEKISITKSVEDIEIEIRQMRSREMKLSTEHHSLKEKITDWTATYQAADKLFDKMAEYKMELNLLEGQIKNLAPLPEEFSTTEEFSYLLSKLRRELEEYQLQHNKLKDKYYELEKEMPETSTEEMSTELKVMEADLGKLKEKGRSLCKVKKIFEEKLAAMDQGQNSFEPLIQAFSKYLNILTQNNYNINDLDHTFKLELHKGSTPMPIELLSSGTKDCVALALRLAIIEVLYDQKPGIIVLDDCLVDLDPQRKEKAIELIQQFAEKNQVIFTTCNPQTAEQLGGKTINL</sequence>
<feature type="coiled-coil region" evidence="1">
    <location>
        <begin position="438"/>
        <end position="494"/>
    </location>
</feature>
<dbReference type="SUPFAM" id="SSF52540">
    <property type="entry name" value="P-loop containing nucleoside triphosphate hydrolases"/>
    <property type="match status" value="1"/>
</dbReference>
<dbReference type="PANTHER" id="PTHR41259:SF1">
    <property type="entry name" value="DOUBLE-STRAND BREAK REPAIR RAD50 ATPASE, PUTATIVE-RELATED"/>
    <property type="match status" value="1"/>
</dbReference>
<feature type="coiled-coil region" evidence="1">
    <location>
        <begin position="304"/>
        <end position="354"/>
    </location>
</feature>
<gene>
    <name evidence="3" type="ORF">HYG86_13980</name>
</gene>
<dbReference type="KEGG" id="acae:HYG86_13980"/>
<dbReference type="Pfam" id="PF13514">
    <property type="entry name" value="AAA_27"/>
    <property type="match status" value="1"/>
</dbReference>
<name>A0A7G9WAT1_ALKCA</name>
<keyword evidence="1" id="KW-0175">Coiled coil</keyword>
<dbReference type="AlphaFoldDB" id="A0A7G9WAT1"/>
<dbReference type="InterPro" id="IPR027417">
    <property type="entry name" value="P-loop_NTPase"/>
</dbReference>
<protein>
    <submittedName>
        <fullName evidence="3">AAA family ATPase</fullName>
    </submittedName>
</protein>
<dbReference type="EMBL" id="CP058559">
    <property type="protein sequence ID" value="QNO15793.1"/>
    <property type="molecule type" value="Genomic_DNA"/>
</dbReference>
<organism evidence="3 4">
    <name type="scientific">Alkalicella caledoniensis</name>
    <dbReference type="NCBI Taxonomy" id="2731377"/>
    <lineage>
        <taxon>Bacteria</taxon>
        <taxon>Bacillati</taxon>
        <taxon>Bacillota</taxon>
        <taxon>Clostridia</taxon>
        <taxon>Eubacteriales</taxon>
        <taxon>Proteinivoracaceae</taxon>
        <taxon>Alkalicella</taxon>
    </lineage>
</organism>
<reference evidence="3 4" key="1">
    <citation type="submission" date="2020-07" db="EMBL/GenBank/DDBJ databases">
        <title>Alkalicella. sp. LB2 genome.</title>
        <authorList>
            <person name="Postec A."/>
            <person name="Quemeneur M."/>
        </authorList>
    </citation>
    <scope>NUCLEOTIDE SEQUENCE [LARGE SCALE GENOMIC DNA]</scope>
    <source>
        <strain evidence="3 4">LB2</strain>
    </source>
</reference>
<dbReference type="RefSeq" id="WP_213166198.1">
    <property type="nucleotide sequence ID" value="NZ_CP058559.1"/>
</dbReference>
<accession>A0A7G9WAT1</accession>
<proteinExistence type="predicted"/>
<evidence type="ECO:0000259" key="2">
    <source>
        <dbReference type="Pfam" id="PF13514"/>
    </source>
</evidence>
<dbReference type="Proteomes" id="UP000516160">
    <property type="component" value="Chromosome"/>
</dbReference>
<dbReference type="CDD" id="cd00267">
    <property type="entry name" value="ABC_ATPase"/>
    <property type="match status" value="1"/>
</dbReference>
<feature type="domain" description="YhaN AAA" evidence="2">
    <location>
        <begin position="1"/>
        <end position="48"/>
    </location>
</feature>
<dbReference type="InterPro" id="IPR038734">
    <property type="entry name" value="YhaN_AAA"/>
</dbReference>
<feature type="coiled-coil region" evidence="1">
    <location>
        <begin position="225"/>
        <end position="266"/>
    </location>
</feature>
<keyword evidence="4" id="KW-1185">Reference proteome</keyword>